<protein>
    <recommendedName>
        <fullName evidence="5">poly(A)-specific ribonuclease</fullName>
        <ecNumber evidence="5">3.1.13.4</ecNumber>
    </recommendedName>
</protein>
<evidence type="ECO:0000256" key="13">
    <source>
        <dbReference type="ARBA" id="ARBA00023125"/>
    </source>
</evidence>
<evidence type="ECO:0000256" key="4">
    <source>
        <dbReference type="ARBA" id="ARBA00008372"/>
    </source>
</evidence>
<feature type="compositionally biased region" description="Polar residues" evidence="17">
    <location>
        <begin position="568"/>
        <end position="580"/>
    </location>
</feature>
<keyword evidence="14" id="KW-0804">Transcription</keyword>
<comment type="catalytic activity">
    <reaction evidence="1">
        <text>Exonucleolytic cleavage of poly(A) to 5'-AMP.</text>
        <dbReference type="EC" id="3.1.13.4"/>
    </reaction>
</comment>
<dbReference type="GO" id="GO:0015074">
    <property type="term" value="P:DNA integration"/>
    <property type="evidence" value="ECO:0007669"/>
    <property type="project" value="InterPro"/>
</dbReference>
<dbReference type="SUPFAM" id="SSF56349">
    <property type="entry name" value="DNA breaking-rejoining enzymes"/>
    <property type="match status" value="1"/>
</dbReference>
<feature type="compositionally biased region" description="Basic and acidic residues" evidence="17">
    <location>
        <begin position="374"/>
        <end position="385"/>
    </location>
</feature>
<evidence type="ECO:0000256" key="6">
    <source>
        <dbReference type="ARBA" id="ARBA00022490"/>
    </source>
</evidence>
<evidence type="ECO:0000256" key="7">
    <source>
        <dbReference type="ARBA" id="ARBA00022722"/>
    </source>
</evidence>
<dbReference type="GO" id="GO:0006310">
    <property type="term" value="P:DNA recombination"/>
    <property type="evidence" value="ECO:0007669"/>
    <property type="project" value="UniProtKB-KW"/>
</dbReference>
<evidence type="ECO:0000256" key="1">
    <source>
        <dbReference type="ARBA" id="ARBA00001663"/>
    </source>
</evidence>
<reference evidence="18" key="1">
    <citation type="submission" date="2021-12" db="EMBL/GenBank/DDBJ databases">
        <authorList>
            <person name="King R."/>
        </authorList>
    </citation>
    <scope>NUCLEOTIDE SEQUENCE</scope>
</reference>
<evidence type="ECO:0000256" key="15">
    <source>
        <dbReference type="ARBA" id="ARBA00023172"/>
    </source>
</evidence>
<evidence type="ECO:0000256" key="12">
    <source>
        <dbReference type="ARBA" id="ARBA00023015"/>
    </source>
</evidence>
<evidence type="ECO:0000256" key="9">
    <source>
        <dbReference type="ARBA" id="ARBA00022801"/>
    </source>
</evidence>
<proteinExistence type="inferred from homology"/>
<sequence>MPTVKRGTHTLYNQAAANISESYNFEILQNQNLSQYDHRNPKHARVGSTGTCRTDAQLPFHVLFGTKIRSDLPPYFQFEKTKPVYSSQAISTIQSLPRSEFSTAKGLVDEAGSEPSIFPRAHRTATSQVSEAKLSSKFTPAPTTPDDVFTVRSFIGTQNVCLNNQLGSRIPEESQNQVRSLFGRLSFGKPVEIAAGGRHRVHCEDTPFTRLDNKLRKVCIGSNTMPRVSRHYMGHKTQRKVPVGTEVLNATQSTSPTASVRQVVPQTIPNANGETQLCNVRDSERPPSLSHSAILQSTSVGEAPVSVGDGSSTSSIRDGVVVSGHRNVDADTFELSDVTTFDHRRIGHRMGGSTRRYEYVGNLDKSSKDMACQQERDVRRLRSDTSEPAATSRCTGTAANRQSNSSFVHQQGGRDQIQETVVSDSTTACGSRQKEHSSDGTLFSGQVQCRSRCSFSSKGLSGMASPEISDVINISNVGYAGHRPLCVKHSSRSSKVRVTRRHRSGSGTPQRILSSVALRPCLAVSTTKFDTTSSPTPESSQRRLYIDCTEVGQGILAGGCAAESTTSALSDSRSTQLSNRHQNRDAPAASAGPTSGSMADFGWQDILKDWTDQEKKLFMTSWRGSTINTYRPVWRRWQRWCESHSIDFKYPNVQQVAQYLAHLHCDIGLAYRTILVHKSVISTFTHITSSTDLSSNFFIKHILKAISVAREKAAKPPIWNPKVLLQHMSAYDCDESNIFHVSRHVATLLLLASGRRVHDLTLLRINTDNFVDEGSSIVLWPAFGSKTDNHNHRQSGWRLREHPNKKLNLIFWLKQLISITSNRRGNITHLFITVKGDVKPASRTVIGGWVRSLLKAAGIDATPGSVRSAVASLNFVENFPIDQILATGALEYLVPTVSVEGATNGEETEVAINRLKDSQLPPTMFSVDPTSIDNTNQKYSLSYGTVRTLFFILCDCNPVCLWYPAQSRHKRSISNNHYISSFGSILASTVKDDCSIKNVWNHNLHEEFHVIRQIVQKFHWVAMDTEFPGVVARPIGEFRSTADYQYQLLREDMYAQDSIDLLQNSGLQFREHEEHGIEPLEFAELLMSSGIVLIDNINWLSFHSGYDFGYLLKILTDQNLPQEENDFFESLRLYFPTVYDVKYLMKLCKNLKGGLQEVADQLELRRVGPQHQAGSDSHLTGMAFFKIKEIFFDGNIESTSGHLYGLGAPFASNVNNFQDNMENGNLP</sequence>
<dbReference type="InterPro" id="IPR036397">
    <property type="entry name" value="RNaseH_sf"/>
</dbReference>
<accession>A0A9N8PZY7</accession>
<feature type="region of interest" description="Disordered" evidence="17">
    <location>
        <begin position="368"/>
        <end position="441"/>
    </location>
</feature>
<feature type="compositionally biased region" description="Polar residues" evidence="17">
    <location>
        <begin position="418"/>
        <end position="430"/>
    </location>
</feature>
<dbReference type="GO" id="GO:0005634">
    <property type="term" value="C:nucleus"/>
    <property type="evidence" value="ECO:0007669"/>
    <property type="project" value="UniProtKB-SubCell"/>
</dbReference>
<dbReference type="GO" id="GO:0004535">
    <property type="term" value="F:poly(A)-specific ribonuclease activity"/>
    <property type="evidence" value="ECO:0007669"/>
    <property type="project" value="UniProtKB-EC"/>
</dbReference>
<dbReference type="OrthoDB" id="7484669at2759"/>
<feature type="region of interest" description="Disordered" evidence="17">
    <location>
        <begin position="568"/>
        <end position="597"/>
    </location>
</feature>
<keyword evidence="6" id="KW-0963">Cytoplasm</keyword>
<dbReference type="Proteomes" id="UP001154114">
    <property type="component" value="Chromosome 9"/>
</dbReference>
<evidence type="ECO:0000256" key="11">
    <source>
        <dbReference type="ARBA" id="ARBA00022884"/>
    </source>
</evidence>
<organism evidence="18 19">
    <name type="scientific">Chrysodeixis includens</name>
    <name type="common">Soybean looper</name>
    <name type="synonym">Pseudoplusia includens</name>
    <dbReference type="NCBI Taxonomy" id="689277"/>
    <lineage>
        <taxon>Eukaryota</taxon>
        <taxon>Metazoa</taxon>
        <taxon>Ecdysozoa</taxon>
        <taxon>Arthropoda</taxon>
        <taxon>Hexapoda</taxon>
        <taxon>Insecta</taxon>
        <taxon>Pterygota</taxon>
        <taxon>Neoptera</taxon>
        <taxon>Endopterygota</taxon>
        <taxon>Lepidoptera</taxon>
        <taxon>Glossata</taxon>
        <taxon>Ditrysia</taxon>
        <taxon>Noctuoidea</taxon>
        <taxon>Noctuidae</taxon>
        <taxon>Plusiinae</taxon>
        <taxon>Chrysodeixis</taxon>
    </lineage>
</organism>
<keyword evidence="15" id="KW-0233">DNA recombination</keyword>
<dbReference type="Gene3D" id="3.30.420.10">
    <property type="entry name" value="Ribonuclease H-like superfamily/Ribonuclease H"/>
    <property type="match status" value="2"/>
</dbReference>
<keyword evidence="19" id="KW-1185">Reference proteome</keyword>
<dbReference type="PANTHER" id="PTHR10797">
    <property type="entry name" value="CCR4-NOT TRANSCRIPTION COMPLEX SUBUNIT"/>
    <property type="match status" value="1"/>
</dbReference>
<evidence type="ECO:0000256" key="14">
    <source>
        <dbReference type="ARBA" id="ARBA00023163"/>
    </source>
</evidence>
<dbReference type="Gene3D" id="1.10.150.130">
    <property type="match status" value="1"/>
</dbReference>
<dbReference type="InterPro" id="IPR039637">
    <property type="entry name" value="CNOT7/CNOT8/Pop2"/>
</dbReference>
<dbReference type="GO" id="GO:0003677">
    <property type="term" value="F:DNA binding"/>
    <property type="evidence" value="ECO:0007669"/>
    <property type="project" value="UniProtKB-KW"/>
</dbReference>
<feature type="compositionally biased region" description="Basic residues" evidence="17">
    <location>
        <begin position="490"/>
        <end position="504"/>
    </location>
</feature>
<feature type="compositionally biased region" description="Polar residues" evidence="17">
    <location>
        <begin position="386"/>
        <end position="409"/>
    </location>
</feature>
<dbReference type="GO" id="GO:0003723">
    <property type="term" value="F:RNA binding"/>
    <property type="evidence" value="ECO:0007669"/>
    <property type="project" value="UniProtKB-KW"/>
</dbReference>
<dbReference type="EMBL" id="LR824012">
    <property type="protein sequence ID" value="CAD0198857.1"/>
    <property type="molecule type" value="Genomic_DNA"/>
</dbReference>
<keyword evidence="11" id="KW-0694">RNA-binding</keyword>
<evidence type="ECO:0000313" key="19">
    <source>
        <dbReference type="Proteomes" id="UP001154114"/>
    </source>
</evidence>
<dbReference type="EC" id="3.1.13.4" evidence="5"/>
<evidence type="ECO:0000256" key="10">
    <source>
        <dbReference type="ARBA" id="ARBA00022839"/>
    </source>
</evidence>
<feature type="region of interest" description="Disordered" evidence="17">
    <location>
        <begin position="490"/>
        <end position="509"/>
    </location>
</feature>
<keyword evidence="13" id="KW-0238">DNA-binding</keyword>
<evidence type="ECO:0000256" key="5">
    <source>
        <dbReference type="ARBA" id="ARBA00012161"/>
    </source>
</evidence>
<evidence type="ECO:0000256" key="2">
    <source>
        <dbReference type="ARBA" id="ARBA00004123"/>
    </source>
</evidence>
<comment type="similarity">
    <text evidence="4">Belongs to the CAF1 family.</text>
</comment>
<gene>
    <name evidence="18" type="ORF">CINC_LOCUS13128</name>
</gene>
<dbReference type="GO" id="GO:0046872">
    <property type="term" value="F:metal ion binding"/>
    <property type="evidence" value="ECO:0007669"/>
    <property type="project" value="UniProtKB-KW"/>
</dbReference>
<dbReference type="Gene3D" id="1.10.443.10">
    <property type="entry name" value="Intergrase catalytic core"/>
    <property type="match status" value="1"/>
</dbReference>
<dbReference type="GO" id="GO:0005737">
    <property type="term" value="C:cytoplasm"/>
    <property type="evidence" value="ECO:0007669"/>
    <property type="project" value="UniProtKB-SubCell"/>
</dbReference>
<dbReference type="InterPro" id="IPR012337">
    <property type="entry name" value="RNaseH-like_sf"/>
</dbReference>
<dbReference type="GO" id="GO:0030014">
    <property type="term" value="C:CCR4-NOT complex"/>
    <property type="evidence" value="ECO:0007669"/>
    <property type="project" value="InterPro"/>
</dbReference>
<dbReference type="InterPro" id="IPR013762">
    <property type="entry name" value="Integrase-like_cat_sf"/>
</dbReference>
<evidence type="ECO:0000313" key="18">
    <source>
        <dbReference type="EMBL" id="CAD0198857.1"/>
    </source>
</evidence>
<keyword evidence="9" id="KW-0378">Hydrolase</keyword>
<keyword evidence="12" id="KW-0805">Transcription regulation</keyword>
<feature type="compositionally biased region" description="Low complexity" evidence="17">
    <location>
        <begin position="586"/>
        <end position="597"/>
    </location>
</feature>
<dbReference type="SUPFAM" id="SSF53098">
    <property type="entry name" value="Ribonuclease H-like"/>
    <property type="match status" value="1"/>
</dbReference>
<evidence type="ECO:0000256" key="3">
    <source>
        <dbReference type="ARBA" id="ARBA00004496"/>
    </source>
</evidence>
<dbReference type="InterPro" id="IPR006941">
    <property type="entry name" value="RNase_CAF1"/>
</dbReference>
<evidence type="ECO:0000256" key="16">
    <source>
        <dbReference type="ARBA" id="ARBA00023242"/>
    </source>
</evidence>
<keyword evidence="8" id="KW-0479">Metal-binding</keyword>
<comment type="subcellular location">
    <subcellularLocation>
        <location evidence="3">Cytoplasm</location>
    </subcellularLocation>
    <subcellularLocation>
        <location evidence="2">Nucleus</location>
    </subcellularLocation>
</comment>
<name>A0A9N8PZY7_CHRIL</name>
<dbReference type="AlphaFoldDB" id="A0A9N8PZY7"/>
<dbReference type="InterPro" id="IPR011010">
    <property type="entry name" value="DNA_brk_join_enz"/>
</dbReference>
<evidence type="ECO:0000256" key="8">
    <source>
        <dbReference type="ARBA" id="ARBA00022723"/>
    </source>
</evidence>
<dbReference type="InterPro" id="IPR010998">
    <property type="entry name" value="Integrase_recombinase_N"/>
</dbReference>
<dbReference type="Pfam" id="PF04857">
    <property type="entry name" value="CAF1"/>
    <property type="match status" value="1"/>
</dbReference>
<keyword evidence="7" id="KW-0540">Nuclease</keyword>
<keyword evidence="10" id="KW-0269">Exonuclease</keyword>
<keyword evidence="16" id="KW-0539">Nucleus</keyword>
<evidence type="ECO:0000256" key="17">
    <source>
        <dbReference type="SAM" id="MobiDB-lite"/>
    </source>
</evidence>